<dbReference type="EMBL" id="JACTNZ010000005">
    <property type="protein sequence ID" value="KAG5548460.1"/>
    <property type="molecule type" value="Genomic_DNA"/>
</dbReference>
<gene>
    <name evidence="1" type="ORF">RHGRI_013967</name>
</gene>
<sequence length="96" mass="10841">MGSSAVLGTARTGMFYIGLFALKMKHLVEVWEVLCLVVLCVYTSDDVCLLPQCLNLISSALRTPRLVREVLQDTADGPRNLRSKRIMALWRYQPEV</sequence>
<evidence type="ECO:0000313" key="2">
    <source>
        <dbReference type="Proteomes" id="UP000823749"/>
    </source>
</evidence>
<organism evidence="1 2">
    <name type="scientific">Rhododendron griersonianum</name>
    <dbReference type="NCBI Taxonomy" id="479676"/>
    <lineage>
        <taxon>Eukaryota</taxon>
        <taxon>Viridiplantae</taxon>
        <taxon>Streptophyta</taxon>
        <taxon>Embryophyta</taxon>
        <taxon>Tracheophyta</taxon>
        <taxon>Spermatophyta</taxon>
        <taxon>Magnoliopsida</taxon>
        <taxon>eudicotyledons</taxon>
        <taxon>Gunneridae</taxon>
        <taxon>Pentapetalae</taxon>
        <taxon>asterids</taxon>
        <taxon>Ericales</taxon>
        <taxon>Ericaceae</taxon>
        <taxon>Ericoideae</taxon>
        <taxon>Rhodoreae</taxon>
        <taxon>Rhododendron</taxon>
    </lineage>
</organism>
<dbReference type="Proteomes" id="UP000823749">
    <property type="component" value="Chromosome 5"/>
</dbReference>
<comment type="caution">
    <text evidence="1">The sequence shown here is derived from an EMBL/GenBank/DDBJ whole genome shotgun (WGS) entry which is preliminary data.</text>
</comment>
<protein>
    <submittedName>
        <fullName evidence="1">Uncharacterized protein</fullName>
    </submittedName>
</protein>
<dbReference type="AlphaFoldDB" id="A0AAV6K7N0"/>
<evidence type="ECO:0000313" key="1">
    <source>
        <dbReference type="EMBL" id="KAG5548460.1"/>
    </source>
</evidence>
<keyword evidence="2" id="KW-1185">Reference proteome</keyword>
<name>A0AAV6K7N0_9ERIC</name>
<accession>A0AAV6K7N0</accession>
<proteinExistence type="predicted"/>
<reference evidence="1" key="1">
    <citation type="submission" date="2020-08" db="EMBL/GenBank/DDBJ databases">
        <title>Plant Genome Project.</title>
        <authorList>
            <person name="Zhang R.-G."/>
        </authorList>
    </citation>
    <scope>NUCLEOTIDE SEQUENCE</scope>
    <source>
        <strain evidence="1">WSP0</strain>
        <tissue evidence="1">Leaf</tissue>
    </source>
</reference>